<dbReference type="InterPro" id="IPR025529">
    <property type="entry name" value="DUF4416"/>
</dbReference>
<feature type="non-terminal residue" evidence="1">
    <location>
        <position position="1"/>
    </location>
</feature>
<accession>A0A7V2SX24</accession>
<dbReference type="Pfam" id="PF14385">
    <property type="entry name" value="DUF4416"/>
    <property type="match status" value="1"/>
</dbReference>
<dbReference type="AlphaFoldDB" id="A0A7V2SX24"/>
<sequence length="149" mass="17363">LCERKWGEAESKSGLLPFDFTDYYEPEFGTGLRRGFFAFKGLVPQDSLVEVKHDAWAMELAHSRDGKRLFNIDPGILTLERLVLATGKNYTHRIYLGRGVFGDLTLIFRKGSYQGLEWTYRDYLTQESISFWNKVRAAYRDELKARGYF</sequence>
<dbReference type="Proteomes" id="UP000885797">
    <property type="component" value="Unassembled WGS sequence"/>
</dbReference>
<comment type="caution">
    <text evidence="1">The sequence shown here is derived from an EMBL/GenBank/DDBJ whole genome shotgun (WGS) entry which is preliminary data.</text>
</comment>
<protein>
    <submittedName>
        <fullName evidence="1">DUF4416 family protein</fullName>
    </submittedName>
</protein>
<proteinExistence type="predicted"/>
<evidence type="ECO:0000313" key="1">
    <source>
        <dbReference type="EMBL" id="HFC47213.1"/>
    </source>
</evidence>
<reference evidence="1" key="1">
    <citation type="journal article" date="2020" name="mSystems">
        <title>Genome- and Community-Level Interaction Insights into Carbon Utilization and Element Cycling Functions of Hydrothermarchaeota in Hydrothermal Sediment.</title>
        <authorList>
            <person name="Zhou Z."/>
            <person name="Liu Y."/>
            <person name="Xu W."/>
            <person name="Pan J."/>
            <person name="Luo Z.H."/>
            <person name="Li M."/>
        </authorList>
    </citation>
    <scope>NUCLEOTIDE SEQUENCE [LARGE SCALE GENOMIC DNA]</scope>
    <source>
        <strain evidence="1">HyVt-503</strain>
    </source>
</reference>
<dbReference type="EMBL" id="DRND01000393">
    <property type="protein sequence ID" value="HFC47213.1"/>
    <property type="molecule type" value="Genomic_DNA"/>
</dbReference>
<name>A0A7V2SX24_9BACT</name>
<gene>
    <name evidence="1" type="ORF">ENJ63_04950</name>
</gene>
<organism evidence="1">
    <name type="scientific">Dissulfuribacter thermophilus</name>
    <dbReference type="NCBI Taxonomy" id="1156395"/>
    <lineage>
        <taxon>Bacteria</taxon>
        <taxon>Pseudomonadati</taxon>
        <taxon>Thermodesulfobacteriota</taxon>
        <taxon>Dissulfuribacteria</taxon>
        <taxon>Dissulfuribacterales</taxon>
        <taxon>Dissulfuribacteraceae</taxon>
        <taxon>Dissulfuribacter</taxon>
    </lineage>
</organism>